<keyword evidence="3" id="KW-1185">Reference proteome</keyword>
<dbReference type="PANTHER" id="PTHR43975">
    <property type="entry name" value="ZGC:101858"/>
    <property type="match status" value="1"/>
</dbReference>
<protein>
    <submittedName>
        <fullName evidence="2">SDR family oxidoreductase</fullName>
    </submittedName>
</protein>
<dbReference type="Pfam" id="PF13561">
    <property type="entry name" value="adh_short_C2"/>
    <property type="match status" value="1"/>
</dbReference>
<name>A0A7T4UR41_9GAMM</name>
<accession>A0A7T4UR41</accession>
<dbReference type="Proteomes" id="UP000596063">
    <property type="component" value="Chromosome"/>
</dbReference>
<evidence type="ECO:0000313" key="2">
    <source>
        <dbReference type="EMBL" id="QQD17960.1"/>
    </source>
</evidence>
<dbReference type="InterPro" id="IPR036291">
    <property type="entry name" value="NAD(P)-bd_dom_sf"/>
</dbReference>
<dbReference type="PRINTS" id="PR00081">
    <property type="entry name" value="GDHRDH"/>
</dbReference>
<gene>
    <name evidence="2" type="ORF">I6N98_16705</name>
</gene>
<dbReference type="RefSeq" id="WP_198569458.1">
    <property type="nucleotide sequence ID" value="NZ_CP066167.1"/>
</dbReference>
<dbReference type="PANTHER" id="PTHR43975:SF2">
    <property type="entry name" value="EG:BACR7A4.14 PROTEIN-RELATED"/>
    <property type="match status" value="1"/>
</dbReference>
<dbReference type="EMBL" id="CP066167">
    <property type="protein sequence ID" value="QQD17960.1"/>
    <property type="molecule type" value="Genomic_DNA"/>
</dbReference>
<evidence type="ECO:0000256" key="1">
    <source>
        <dbReference type="ARBA" id="ARBA00006484"/>
    </source>
</evidence>
<dbReference type="Gene3D" id="3.40.50.720">
    <property type="entry name" value="NAD(P)-binding Rossmann-like Domain"/>
    <property type="match status" value="1"/>
</dbReference>
<dbReference type="PROSITE" id="PS00061">
    <property type="entry name" value="ADH_SHORT"/>
    <property type="match status" value="1"/>
</dbReference>
<dbReference type="FunFam" id="3.40.50.720:FF:000084">
    <property type="entry name" value="Short-chain dehydrogenase reductase"/>
    <property type="match status" value="1"/>
</dbReference>
<dbReference type="KEGG" id="snan:I6N98_16705"/>
<comment type="similarity">
    <text evidence="1">Belongs to the short-chain dehydrogenases/reductases (SDR) family.</text>
</comment>
<dbReference type="CDD" id="cd05233">
    <property type="entry name" value="SDR_c"/>
    <property type="match status" value="1"/>
</dbReference>
<dbReference type="AlphaFoldDB" id="A0A7T4UR41"/>
<organism evidence="2 3">
    <name type="scientific">Spongiibacter nanhainus</name>
    <dbReference type="NCBI Taxonomy" id="2794344"/>
    <lineage>
        <taxon>Bacteria</taxon>
        <taxon>Pseudomonadati</taxon>
        <taxon>Pseudomonadota</taxon>
        <taxon>Gammaproteobacteria</taxon>
        <taxon>Cellvibrionales</taxon>
        <taxon>Spongiibacteraceae</taxon>
        <taxon>Spongiibacter</taxon>
    </lineage>
</organism>
<dbReference type="InterPro" id="IPR020904">
    <property type="entry name" value="Sc_DH/Rdtase_CS"/>
</dbReference>
<dbReference type="SUPFAM" id="SSF51735">
    <property type="entry name" value="NAD(P)-binding Rossmann-fold domains"/>
    <property type="match status" value="1"/>
</dbReference>
<sequence>MITSAEMHNKTAIITGAAAGLGRATALKLAAAGANLSLVDIDAQGLAETAQLARVHGATALEQVQDLSRPETARTIVDNTIAQFSRIDALCNVAAVFLPRHTAQMSDDDWDLTLAVNLSAPFKLIRQSLPYLLDAEGAIVNVTSCAAFMGQGYLAAYSATKAALNQLTKSLAMEFMHQPIRINAVAPGGMQTSLAAGLRHLENPDPSILGRISPLRGLVDIDEVAAMVAYLASDTASGYHGACISIDNGITAG</sequence>
<evidence type="ECO:0000313" key="3">
    <source>
        <dbReference type="Proteomes" id="UP000596063"/>
    </source>
</evidence>
<reference evidence="2 3" key="1">
    <citation type="submission" date="2020-12" db="EMBL/GenBank/DDBJ databases">
        <authorList>
            <person name="Shan Y."/>
        </authorList>
    </citation>
    <scope>NUCLEOTIDE SEQUENCE [LARGE SCALE GENOMIC DNA]</scope>
    <source>
        <strain evidence="3">csc3.9</strain>
    </source>
</reference>
<dbReference type="InterPro" id="IPR002347">
    <property type="entry name" value="SDR_fam"/>
</dbReference>
<dbReference type="PRINTS" id="PR00080">
    <property type="entry name" value="SDRFAMILY"/>
</dbReference>
<proteinExistence type="inferred from homology"/>